<dbReference type="InterPro" id="IPR041095">
    <property type="entry name" value="EFG_II"/>
</dbReference>
<accession>A0A4R4RK15</accession>
<dbReference type="InterPro" id="IPR027417">
    <property type="entry name" value="P-loop_NTPase"/>
</dbReference>
<dbReference type="InterPro" id="IPR005225">
    <property type="entry name" value="Small_GTP-bd"/>
</dbReference>
<dbReference type="Pfam" id="PF03764">
    <property type="entry name" value="EFG_IV"/>
    <property type="match status" value="1"/>
</dbReference>
<dbReference type="SUPFAM" id="SSF54211">
    <property type="entry name" value="Ribosomal protein S5 domain 2-like"/>
    <property type="match status" value="1"/>
</dbReference>
<dbReference type="GO" id="GO:0005525">
    <property type="term" value="F:GTP binding"/>
    <property type="evidence" value="ECO:0007669"/>
    <property type="project" value="UniProtKB-KW"/>
</dbReference>
<dbReference type="OrthoDB" id="9801472at2"/>
<proteinExistence type="predicted"/>
<dbReference type="PRINTS" id="PR01037">
    <property type="entry name" value="TCRTETOQM"/>
</dbReference>
<dbReference type="NCBIfam" id="TIGR00231">
    <property type="entry name" value="small_GTP"/>
    <property type="match status" value="1"/>
</dbReference>
<dbReference type="PROSITE" id="PS51722">
    <property type="entry name" value="G_TR_2"/>
    <property type="match status" value="1"/>
</dbReference>
<dbReference type="InterPro" id="IPR035647">
    <property type="entry name" value="EFG_III/V"/>
</dbReference>
<dbReference type="GO" id="GO:0032790">
    <property type="term" value="P:ribosome disassembly"/>
    <property type="evidence" value="ECO:0007669"/>
    <property type="project" value="TreeGrafter"/>
</dbReference>
<keyword evidence="7" id="KW-1185">Reference proteome</keyword>
<feature type="region of interest" description="Disordered" evidence="4">
    <location>
        <begin position="654"/>
        <end position="674"/>
    </location>
</feature>
<evidence type="ECO:0000256" key="1">
    <source>
        <dbReference type="ARBA" id="ARBA00022741"/>
    </source>
</evidence>
<feature type="region of interest" description="Disordered" evidence="4">
    <location>
        <begin position="255"/>
        <end position="284"/>
    </location>
</feature>
<dbReference type="SUPFAM" id="SSF54980">
    <property type="entry name" value="EF-G C-terminal domain-like"/>
    <property type="match status" value="2"/>
</dbReference>
<dbReference type="Gene3D" id="2.40.30.10">
    <property type="entry name" value="Translation factors"/>
    <property type="match status" value="1"/>
</dbReference>
<dbReference type="InterPro" id="IPR031157">
    <property type="entry name" value="G_TR_CS"/>
</dbReference>
<evidence type="ECO:0000259" key="5">
    <source>
        <dbReference type="PROSITE" id="PS51722"/>
    </source>
</evidence>
<dbReference type="SUPFAM" id="SSF52540">
    <property type="entry name" value="P-loop containing nucleoside triphosphate hydrolases"/>
    <property type="match status" value="1"/>
</dbReference>
<dbReference type="InterPro" id="IPR000640">
    <property type="entry name" value="EFG_V-like"/>
</dbReference>
<gene>
    <name evidence="6" type="ORF">E1212_19635</name>
</gene>
<dbReference type="InterPro" id="IPR020568">
    <property type="entry name" value="Ribosomal_Su5_D2-typ_SF"/>
</dbReference>
<dbReference type="PANTHER" id="PTHR43261:SF1">
    <property type="entry name" value="RIBOSOME-RELEASING FACTOR 2, MITOCHONDRIAL"/>
    <property type="match status" value="1"/>
</dbReference>
<dbReference type="GO" id="GO:0003924">
    <property type="term" value="F:GTPase activity"/>
    <property type="evidence" value="ECO:0007669"/>
    <property type="project" value="InterPro"/>
</dbReference>
<dbReference type="AlphaFoldDB" id="A0A4R4RK15"/>
<keyword evidence="1" id="KW-0547">Nucleotide-binding</keyword>
<name>A0A4R4RK15_9ACTN</name>
<dbReference type="Gene3D" id="3.30.70.870">
    <property type="entry name" value="Elongation Factor G (Translational Gtpase), domain 3"/>
    <property type="match status" value="1"/>
</dbReference>
<dbReference type="Gene3D" id="3.30.230.10">
    <property type="match status" value="1"/>
</dbReference>
<comment type="caution">
    <text evidence="6">The sequence shown here is derived from an EMBL/GenBank/DDBJ whole genome shotgun (WGS) entry which is preliminary data.</text>
</comment>
<keyword evidence="2" id="KW-0648">Protein biosynthesis</keyword>
<dbReference type="PROSITE" id="PS00301">
    <property type="entry name" value="G_TR_1"/>
    <property type="match status" value="1"/>
</dbReference>
<dbReference type="SUPFAM" id="SSF50447">
    <property type="entry name" value="Translation proteins"/>
    <property type="match status" value="1"/>
</dbReference>
<dbReference type="Pfam" id="PF14492">
    <property type="entry name" value="EFG_III"/>
    <property type="match status" value="1"/>
</dbReference>
<feature type="compositionally biased region" description="Low complexity" evidence="4">
    <location>
        <begin position="255"/>
        <end position="268"/>
    </location>
</feature>
<protein>
    <submittedName>
        <fullName evidence="6">TetM/TetW/TetO/TetS family tetracycline resistance ribosomal protection protein</fullName>
    </submittedName>
</protein>
<dbReference type="InterPro" id="IPR005517">
    <property type="entry name" value="Transl_elong_EFG/EF2_IV"/>
</dbReference>
<dbReference type="EMBL" id="SMKL01000048">
    <property type="protein sequence ID" value="TDC48942.1"/>
    <property type="molecule type" value="Genomic_DNA"/>
</dbReference>
<dbReference type="InterPro" id="IPR000795">
    <property type="entry name" value="T_Tr_GTP-bd_dom"/>
</dbReference>
<dbReference type="InterPro" id="IPR009000">
    <property type="entry name" value="Transl_B-barrel_sf"/>
</dbReference>
<dbReference type="RefSeq" id="WP_131985548.1">
    <property type="nucleotide sequence ID" value="NZ_SMKL01000048.1"/>
</dbReference>
<keyword evidence="3" id="KW-0342">GTP-binding</keyword>
<evidence type="ECO:0000256" key="2">
    <source>
        <dbReference type="ARBA" id="ARBA00022917"/>
    </source>
</evidence>
<dbReference type="PRINTS" id="PR00315">
    <property type="entry name" value="ELONGATNFCT"/>
</dbReference>
<sequence length="684" mass="73373">MRTLNLGILAHVDAGKTSLTERLLYAAGVIDEIGSVDAGSTQTDSLALERQRGITIKSAVVAFTIGAGSDATTVDLIDTPGHPDFIAEVERVLSVLDGAVLVVSAVEGVQAQTRVLMRTLRRLRIPTLIFVNKLDRGGADLDAVVDQLATTLTPRIVPLGTAEHQGTKAAAFRPFRERDAGFRARLLDVLADGDEALFADYVEDPASVSYRRLRRALARQSRQARVHPVFAGSAITGAGIDELTTGIARLLPSTSTSTATATATATADDGGGTAGPPGPPRGTVFKVERGPAGEKIAYVRMVAGALRTRDRVTAGKVTAISVFDDGGTVPRAEVPAGRIAKVWGLAGVRIGDDLGEDDGDGRENGGGHHFAPPTLETVVVPRLARQKGALHAALAQLAEQDPLIDLRQDDLRQEVSVSLYGEVQKEVVQATLAEEYGIEVEFRESTTIHVERLIGTGDAVELIKKDGNPFLAGIGLRLEPAPERDGVTFELEIELGALPLAFIRAIDETARETLRQGLHGWQVPDCRVVLTRSQYAPRQSHMHATFDKSMSSTAGDFRGLTPLVLMTALRRAGTRVLEPIHRFELELPADTLGQLLPALARLRAVPGTPAPAPAGTGYVLDGDLPAAHVHALQQQLPALTRGEGVLETRFDRYQPVHADPPDRPRTDHDPLNRKEYLLRVSRRV</sequence>
<dbReference type="Proteomes" id="UP000295621">
    <property type="component" value="Unassembled WGS sequence"/>
</dbReference>
<evidence type="ECO:0000313" key="7">
    <source>
        <dbReference type="Proteomes" id="UP000295621"/>
    </source>
</evidence>
<dbReference type="SMART" id="SM00889">
    <property type="entry name" value="EFG_IV"/>
    <property type="match status" value="1"/>
</dbReference>
<dbReference type="Pfam" id="PF00009">
    <property type="entry name" value="GTP_EFTU"/>
    <property type="match status" value="1"/>
</dbReference>
<dbReference type="CDD" id="cd04168">
    <property type="entry name" value="TetM_like"/>
    <property type="match status" value="1"/>
</dbReference>
<reference evidence="6 7" key="1">
    <citation type="submission" date="2019-02" db="EMBL/GenBank/DDBJ databases">
        <title>Draft genome sequences of novel Actinobacteria.</title>
        <authorList>
            <person name="Sahin N."/>
            <person name="Ay H."/>
            <person name="Saygin H."/>
        </authorList>
    </citation>
    <scope>NUCLEOTIDE SEQUENCE [LARGE SCALE GENOMIC DNA]</scope>
    <source>
        <strain evidence="6 7">KC603</strain>
    </source>
</reference>
<dbReference type="PANTHER" id="PTHR43261">
    <property type="entry name" value="TRANSLATION ELONGATION FACTOR G-RELATED"/>
    <property type="match status" value="1"/>
</dbReference>
<evidence type="ECO:0000256" key="3">
    <source>
        <dbReference type="ARBA" id="ARBA00023134"/>
    </source>
</evidence>
<evidence type="ECO:0000313" key="6">
    <source>
        <dbReference type="EMBL" id="TDC48942.1"/>
    </source>
</evidence>
<dbReference type="Pfam" id="PF00679">
    <property type="entry name" value="EFG_C"/>
    <property type="match status" value="1"/>
</dbReference>
<dbReference type="GO" id="GO:0006412">
    <property type="term" value="P:translation"/>
    <property type="evidence" value="ECO:0007669"/>
    <property type="project" value="UniProtKB-KW"/>
</dbReference>
<feature type="domain" description="Tr-type G" evidence="5">
    <location>
        <begin position="1"/>
        <end position="256"/>
    </location>
</feature>
<dbReference type="Gene3D" id="3.40.50.300">
    <property type="entry name" value="P-loop containing nucleotide triphosphate hydrolases"/>
    <property type="match status" value="1"/>
</dbReference>
<organism evidence="6 7">
    <name type="scientific">Jiangella ureilytica</name>
    <dbReference type="NCBI Taxonomy" id="2530374"/>
    <lineage>
        <taxon>Bacteria</taxon>
        <taxon>Bacillati</taxon>
        <taxon>Actinomycetota</taxon>
        <taxon>Actinomycetes</taxon>
        <taxon>Jiangellales</taxon>
        <taxon>Jiangellaceae</taxon>
        <taxon>Jiangella</taxon>
    </lineage>
</organism>
<evidence type="ECO:0000256" key="4">
    <source>
        <dbReference type="SAM" id="MobiDB-lite"/>
    </source>
</evidence>
<dbReference type="InterPro" id="IPR014721">
    <property type="entry name" value="Ribsml_uS5_D2-typ_fold_subgr"/>
</dbReference>